<organism evidence="7 8">
    <name type="scientific">Asbolus verrucosus</name>
    <name type="common">Desert ironclad beetle</name>
    <dbReference type="NCBI Taxonomy" id="1661398"/>
    <lineage>
        <taxon>Eukaryota</taxon>
        <taxon>Metazoa</taxon>
        <taxon>Ecdysozoa</taxon>
        <taxon>Arthropoda</taxon>
        <taxon>Hexapoda</taxon>
        <taxon>Insecta</taxon>
        <taxon>Pterygota</taxon>
        <taxon>Neoptera</taxon>
        <taxon>Endopterygota</taxon>
        <taxon>Coleoptera</taxon>
        <taxon>Polyphaga</taxon>
        <taxon>Cucujiformia</taxon>
        <taxon>Tenebrionidae</taxon>
        <taxon>Pimeliinae</taxon>
        <taxon>Asbolus</taxon>
    </lineage>
</organism>
<dbReference type="STRING" id="1661398.A0A482W6X7"/>
<dbReference type="PANTHER" id="PTHR11814">
    <property type="entry name" value="SULFATE TRANSPORTER"/>
    <property type="match status" value="1"/>
</dbReference>
<feature type="transmembrane region" description="Helical" evidence="5">
    <location>
        <begin position="269"/>
        <end position="287"/>
    </location>
</feature>
<evidence type="ECO:0000313" key="8">
    <source>
        <dbReference type="Proteomes" id="UP000292052"/>
    </source>
</evidence>
<evidence type="ECO:0000259" key="6">
    <source>
        <dbReference type="Pfam" id="PF00916"/>
    </source>
</evidence>
<dbReference type="GO" id="GO:0055085">
    <property type="term" value="P:transmembrane transport"/>
    <property type="evidence" value="ECO:0007669"/>
    <property type="project" value="InterPro"/>
</dbReference>
<evidence type="ECO:0000256" key="2">
    <source>
        <dbReference type="ARBA" id="ARBA00022692"/>
    </source>
</evidence>
<evidence type="ECO:0000313" key="7">
    <source>
        <dbReference type="EMBL" id="RZC40940.1"/>
    </source>
</evidence>
<evidence type="ECO:0000256" key="5">
    <source>
        <dbReference type="SAM" id="Phobius"/>
    </source>
</evidence>
<sequence>YGLYSSLCGGIIYAAFGGTPELNIAPTALLSLLTFSFTHDVTFGNVHAAVLLCFLSGIIELLCGGLHLGFLVDFVSTPVVAAFTSAGALTIASSQVKNLLGLKFSANSFTSVWLNVFHHVAETKKWDALLGVFCCAILLLLRKLKDFGSPPLEEKQDEKSKSSPAKKLIWFCSVARNAFVVIACAIGAYLLGAHDLAPFSLTSQVPEGLPAFVVPVAEVQNGNVTVTVMDMVREVGMGIFVVPFVAILGNVAIAKAFAKGKVVDASQEMIAVGICNLIGSFFGSYPVNASFSRAAVSNASGVKTPLAGIYTGNV</sequence>
<name>A0A482W6X7_ASBVE</name>
<dbReference type="Proteomes" id="UP000292052">
    <property type="component" value="Unassembled WGS sequence"/>
</dbReference>
<keyword evidence="8" id="KW-1185">Reference proteome</keyword>
<dbReference type="Pfam" id="PF00916">
    <property type="entry name" value="Sulfate_transp"/>
    <property type="match status" value="1"/>
</dbReference>
<comment type="subcellular location">
    <subcellularLocation>
        <location evidence="1">Membrane</location>
        <topology evidence="1">Multi-pass membrane protein</topology>
    </subcellularLocation>
</comment>
<dbReference type="EMBL" id="QDEB01021579">
    <property type="protein sequence ID" value="RZC40940.1"/>
    <property type="molecule type" value="Genomic_DNA"/>
</dbReference>
<comment type="caution">
    <text evidence="7">The sequence shown here is derived from an EMBL/GenBank/DDBJ whole genome shotgun (WGS) entry which is preliminary data.</text>
</comment>
<dbReference type="GO" id="GO:0016020">
    <property type="term" value="C:membrane"/>
    <property type="evidence" value="ECO:0007669"/>
    <property type="project" value="UniProtKB-SubCell"/>
</dbReference>
<keyword evidence="3 5" id="KW-1133">Transmembrane helix</keyword>
<keyword evidence="4 5" id="KW-0472">Membrane</keyword>
<dbReference type="InterPro" id="IPR011547">
    <property type="entry name" value="SLC26A/SulP_dom"/>
</dbReference>
<feature type="non-terminal residue" evidence="7">
    <location>
        <position position="1"/>
    </location>
</feature>
<gene>
    <name evidence="7" type="ORF">BDFB_011046</name>
</gene>
<evidence type="ECO:0000256" key="3">
    <source>
        <dbReference type="ARBA" id="ARBA00022989"/>
    </source>
</evidence>
<accession>A0A482W6X7</accession>
<dbReference type="OrthoDB" id="288203at2759"/>
<dbReference type="AlphaFoldDB" id="A0A482W6X7"/>
<protein>
    <submittedName>
        <fullName evidence="7">Sulfate transp domain containing protein</fullName>
    </submittedName>
</protein>
<feature type="transmembrane region" description="Helical" evidence="5">
    <location>
        <begin position="42"/>
        <end position="63"/>
    </location>
</feature>
<keyword evidence="2 5" id="KW-0812">Transmembrane</keyword>
<reference evidence="7 8" key="1">
    <citation type="submission" date="2017-03" db="EMBL/GenBank/DDBJ databases">
        <title>Genome of the blue death feigning beetle - Asbolus verrucosus.</title>
        <authorList>
            <person name="Rider S.D."/>
        </authorList>
    </citation>
    <scope>NUCLEOTIDE SEQUENCE [LARGE SCALE GENOMIC DNA]</scope>
    <source>
        <strain evidence="7">Butters</strain>
        <tissue evidence="7">Head and leg muscle</tissue>
    </source>
</reference>
<feature type="transmembrane region" description="Helical" evidence="5">
    <location>
        <begin position="168"/>
        <end position="191"/>
    </location>
</feature>
<proteinExistence type="predicted"/>
<evidence type="ECO:0000256" key="1">
    <source>
        <dbReference type="ARBA" id="ARBA00004141"/>
    </source>
</evidence>
<feature type="transmembrane region" description="Helical" evidence="5">
    <location>
        <begin position="235"/>
        <end position="257"/>
    </location>
</feature>
<feature type="domain" description="SLC26A/SulP transporter" evidence="6">
    <location>
        <begin position="1"/>
        <end position="312"/>
    </location>
</feature>
<dbReference type="InterPro" id="IPR001902">
    <property type="entry name" value="SLC26A/SulP_fam"/>
</dbReference>
<evidence type="ECO:0000256" key="4">
    <source>
        <dbReference type="ARBA" id="ARBA00023136"/>
    </source>
</evidence>